<dbReference type="Pfam" id="PF07653">
    <property type="entry name" value="SH3_2"/>
    <property type="match status" value="1"/>
</dbReference>
<evidence type="ECO:0000256" key="19">
    <source>
        <dbReference type="SAM" id="MobiDB-lite"/>
    </source>
</evidence>
<dbReference type="InterPro" id="IPR036028">
    <property type="entry name" value="SH3-like_dom_sf"/>
</dbReference>
<feature type="compositionally biased region" description="Basic and acidic residues" evidence="19">
    <location>
        <begin position="352"/>
        <end position="366"/>
    </location>
</feature>
<dbReference type="GO" id="GO:0006888">
    <property type="term" value="P:endoplasmic reticulum to Golgi vesicle-mediated transport"/>
    <property type="evidence" value="ECO:0007669"/>
    <property type="project" value="TreeGrafter"/>
</dbReference>
<dbReference type="EMBL" id="JAINUG010000156">
    <property type="protein sequence ID" value="KAJ8391543.1"/>
    <property type="molecule type" value="Genomic_DNA"/>
</dbReference>
<proteinExistence type="inferred from homology"/>
<evidence type="ECO:0000256" key="14">
    <source>
        <dbReference type="ARBA" id="ARBA00023136"/>
    </source>
</evidence>
<feature type="domain" description="SH3" evidence="21">
    <location>
        <begin position="41"/>
        <end position="103"/>
    </location>
</feature>
<evidence type="ECO:0000256" key="10">
    <source>
        <dbReference type="ARBA" id="ARBA00022892"/>
    </source>
</evidence>
<keyword evidence="9" id="KW-0256">Endoplasmic reticulum</keyword>
<keyword evidence="3" id="KW-0813">Transport</keyword>
<keyword evidence="2 18" id="KW-0728">SH3 domain</keyword>
<dbReference type="Proteomes" id="UP001221898">
    <property type="component" value="Unassembled WGS sequence"/>
</dbReference>
<evidence type="ECO:0000256" key="6">
    <source>
        <dbReference type="ARBA" id="ARBA00022553"/>
    </source>
</evidence>
<evidence type="ECO:0000256" key="12">
    <source>
        <dbReference type="ARBA" id="ARBA00022989"/>
    </source>
</evidence>
<evidence type="ECO:0000256" key="11">
    <source>
        <dbReference type="ARBA" id="ARBA00022927"/>
    </source>
</evidence>
<feature type="compositionally biased region" description="Basic and acidic residues" evidence="19">
    <location>
        <begin position="197"/>
        <end position="240"/>
    </location>
</feature>
<keyword evidence="6" id="KW-0597">Phosphoprotein</keyword>
<evidence type="ECO:0000256" key="2">
    <source>
        <dbReference type="ARBA" id="ARBA00022443"/>
    </source>
</evidence>
<evidence type="ECO:0000256" key="8">
    <source>
        <dbReference type="ARBA" id="ARBA00022729"/>
    </source>
</evidence>
<keyword evidence="7" id="KW-0812">Transmembrane</keyword>
<dbReference type="SMART" id="SM00326">
    <property type="entry name" value="SH3"/>
    <property type="match status" value="1"/>
</dbReference>
<dbReference type="GO" id="GO:0006887">
    <property type="term" value="P:exocytosis"/>
    <property type="evidence" value="ECO:0007669"/>
    <property type="project" value="UniProtKB-KW"/>
</dbReference>
<keyword evidence="14" id="KW-0472">Membrane</keyword>
<name>A0AAD7WCD3_9TELE</name>
<protein>
    <recommendedName>
        <fullName evidence="17">Transport and Golgi organization protein 1 homolog</fullName>
    </recommendedName>
</protein>
<dbReference type="InterPro" id="IPR051500">
    <property type="entry name" value="cTAGE_MIA/OTOR"/>
</dbReference>
<dbReference type="PANTHER" id="PTHR23158">
    <property type="entry name" value="MELANOMA INHIBITORY ACTIVITY-RELATED"/>
    <property type="match status" value="1"/>
</dbReference>
<evidence type="ECO:0000256" key="5">
    <source>
        <dbReference type="ARBA" id="ARBA00022483"/>
    </source>
</evidence>
<dbReference type="Gene3D" id="2.30.30.40">
    <property type="entry name" value="SH3 Domains"/>
    <property type="match status" value="1"/>
</dbReference>
<reference evidence="22" key="1">
    <citation type="journal article" date="2023" name="Science">
        <title>Genome structures resolve the early diversification of teleost fishes.</title>
        <authorList>
            <person name="Parey E."/>
            <person name="Louis A."/>
            <person name="Montfort J."/>
            <person name="Bouchez O."/>
            <person name="Roques C."/>
            <person name="Iampietro C."/>
            <person name="Lluch J."/>
            <person name="Castinel A."/>
            <person name="Donnadieu C."/>
            <person name="Desvignes T."/>
            <person name="Floi Bucao C."/>
            <person name="Jouanno E."/>
            <person name="Wen M."/>
            <person name="Mejri S."/>
            <person name="Dirks R."/>
            <person name="Jansen H."/>
            <person name="Henkel C."/>
            <person name="Chen W.J."/>
            <person name="Zahm M."/>
            <person name="Cabau C."/>
            <person name="Klopp C."/>
            <person name="Thompson A.W."/>
            <person name="Robinson-Rechavi M."/>
            <person name="Braasch I."/>
            <person name="Lecointre G."/>
            <person name="Bobe J."/>
            <person name="Postlethwait J.H."/>
            <person name="Berthelot C."/>
            <person name="Roest Crollius H."/>
            <person name="Guiguen Y."/>
        </authorList>
    </citation>
    <scope>NUCLEOTIDE SEQUENCE</scope>
    <source>
        <strain evidence="22">NC1722</strain>
    </source>
</reference>
<dbReference type="PROSITE" id="PS50002">
    <property type="entry name" value="SH3"/>
    <property type="match status" value="1"/>
</dbReference>
<feature type="compositionally biased region" description="Acidic residues" evidence="19">
    <location>
        <begin position="175"/>
        <end position="196"/>
    </location>
</feature>
<sequence length="430" mass="48307">MALIVLHFYLFILLLHTTICKAAADKRFSDLKRCADEECSMLLCRGKASQDFTGPDCRFLSFKKGETIYVYYKLSGRRTDAWAGSVGSRFGYFPKDLLIINHVYTDKELEVSAEETDFVCFDTGFDKFDNYEIDTLLGSSVLSIEGEDSEEENEGKGKDDLGAEKDLEIVPDSGTIEDFDREDDSEELSEDTELEDREYVEPPRPPSEKQTKKWDKKGAESDTRAEVADESIKDDLHGDQHSGVSVSHSLELVPESTADAPPEVPDEPLPKEDAGAKYANRVSEGQKVPDLTTNLGSTFDAVTSDDEDTWRVTPYYDDDEEEGEVEDSTSEPEQADVSTDVPLLSFNEENSPPEHEVASDPPRSGEEDGLPETLSQDREETEAKENKNMWTSLGTRSSRSSVAVKGQIMRPVLRKRKRMRKKKVLSRNPY</sequence>
<evidence type="ECO:0000256" key="20">
    <source>
        <dbReference type="SAM" id="SignalP"/>
    </source>
</evidence>
<evidence type="ECO:0000256" key="17">
    <source>
        <dbReference type="ARBA" id="ARBA00068894"/>
    </source>
</evidence>
<evidence type="ECO:0000313" key="22">
    <source>
        <dbReference type="EMBL" id="KAJ8391543.1"/>
    </source>
</evidence>
<keyword evidence="11" id="KW-0653">Protein transport</keyword>
<dbReference type="GO" id="GO:0035459">
    <property type="term" value="P:vesicle cargo loading"/>
    <property type="evidence" value="ECO:0007669"/>
    <property type="project" value="TreeGrafter"/>
</dbReference>
<accession>A0AAD7WCD3</accession>
<dbReference type="InterPro" id="IPR001452">
    <property type="entry name" value="SH3_domain"/>
</dbReference>
<feature type="chain" id="PRO_5042251780" description="Transport and Golgi organization protein 1 homolog" evidence="20">
    <location>
        <begin position="23"/>
        <end position="430"/>
    </location>
</feature>
<feature type="compositionally biased region" description="Basic and acidic residues" evidence="19">
    <location>
        <begin position="375"/>
        <end position="387"/>
    </location>
</feature>
<evidence type="ECO:0000256" key="16">
    <source>
        <dbReference type="ARBA" id="ARBA00061139"/>
    </source>
</evidence>
<feature type="compositionally biased region" description="Basic and acidic residues" evidence="19">
    <location>
        <begin position="154"/>
        <end position="168"/>
    </location>
</feature>
<keyword evidence="4" id="KW-0488">Methylation</keyword>
<feature type="compositionally biased region" description="Polar residues" evidence="19">
    <location>
        <begin position="291"/>
        <end position="301"/>
    </location>
</feature>
<keyword evidence="10" id="KW-0931">ER-Golgi transport</keyword>
<dbReference type="GO" id="GO:0070971">
    <property type="term" value="C:endoplasmic reticulum exit site"/>
    <property type="evidence" value="ECO:0007669"/>
    <property type="project" value="TreeGrafter"/>
</dbReference>
<evidence type="ECO:0000256" key="9">
    <source>
        <dbReference type="ARBA" id="ARBA00022824"/>
    </source>
</evidence>
<keyword evidence="15" id="KW-0325">Glycoprotein</keyword>
<comment type="similarity">
    <text evidence="16">Belongs to the MIA/OTOR family. Tango1 subfamily.</text>
</comment>
<evidence type="ECO:0000256" key="7">
    <source>
        <dbReference type="ARBA" id="ARBA00022692"/>
    </source>
</evidence>
<dbReference type="GO" id="GO:0048731">
    <property type="term" value="P:system development"/>
    <property type="evidence" value="ECO:0007669"/>
    <property type="project" value="UniProtKB-ARBA"/>
</dbReference>
<evidence type="ECO:0000256" key="1">
    <source>
        <dbReference type="ARBA" id="ARBA00004389"/>
    </source>
</evidence>
<dbReference type="CDD" id="cd11893">
    <property type="entry name" value="SH3_MIA3"/>
    <property type="match status" value="1"/>
</dbReference>
<comment type="caution">
    <text evidence="22">The sequence shown here is derived from an EMBL/GenBank/DDBJ whole genome shotgun (WGS) entry which is preliminary data.</text>
</comment>
<evidence type="ECO:0000259" key="21">
    <source>
        <dbReference type="PROSITE" id="PS50002"/>
    </source>
</evidence>
<comment type="subcellular location">
    <subcellularLocation>
        <location evidence="1">Endoplasmic reticulum membrane</location>
        <topology evidence="1">Single-pass membrane protein</topology>
    </subcellularLocation>
</comment>
<keyword evidence="8 20" id="KW-0732">Signal</keyword>
<gene>
    <name evidence="22" type="ORF">AAFF_G00088650</name>
</gene>
<feature type="region of interest" description="Disordered" evidence="19">
    <location>
        <begin position="144"/>
        <end position="430"/>
    </location>
</feature>
<keyword evidence="23" id="KW-1185">Reference proteome</keyword>
<feature type="compositionally biased region" description="Basic residues" evidence="19">
    <location>
        <begin position="412"/>
        <end position="430"/>
    </location>
</feature>
<feature type="compositionally biased region" description="Polar residues" evidence="19">
    <location>
        <begin position="388"/>
        <end position="401"/>
    </location>
</feature>
<keyword evidence="12" id="KW-1133">Transmembrane helix</keyword>
<keyword evidence="13" id="KW-0175">Coiled coil</keyword>
<dbReference type="SUPFAM" id="SSF50044">
    <property type="entry name" value="SH3-domain"/>
    <property type="match status" value="1"/>
</dbReference>
<feature type="signal peptide" evidence="20">
    <location>
        <begin position="1"/>
        <end position="22"/>
    </location>
</feature>
<evidence type="ECO:0000256" key="15">
    <source>
        <dbReference type="ARBA" id="ARBA00023180"/>
    </source>
</evidence>
<organism evidence="22 23">
    <name type="scientific">Aldrovandia affinis</name>
    <dbReference type="NCBI Taxonomy" id="143900"/>
    <lineage>
        <taxon>Eukaryota</taxon>
        <taxon>Metazoa</taxon>
        <taxon>Chordata</taxon>
        <taxon>Craniata</taxon>
        <taxon>Vertebrata</taxon>
        <taxon>Euteleostomi</taxon>
        <taxon>Actinopterygii</taxon>
        <taxon>Neopterygii</taxon>
        <taxon>Teleostei</taxon>
        <taxon>Notacanthiformes</taxon>
        <taxon>Halosauridae</taxon>
        <taxon>Aldrovandia</taxon>
    </lineage>
</organism>
<evidence type="ECO:0000313" key="23">
    <source>
        <dbReference type="Proteomes" id="UP001221898"/>
    </source>
</evidence>
<dbReference type="FunFam" id="2.30.30.40:FF:000162">
    <property type="entry name" value="MIA SH3 domain ER export factor 3"/>
    <property type="match status" value="1"/>
</dbReference>
<dbReference type="GO" id="GO:0009306">
    <property type="term" value="P:protein secretion"/>
    <property type="evidence" value="ECO:0007669"/>
    <property type="project" value="TreeGrafter"/>
</dbReference>
<evidence type="ECO:0000256" key="18">
    <source>
        <dbReference type="PROSITE-ProRule" id="PRU00192"/>
    </source>
</evidence>
<evidence type="ECO:0000256" key="13">
    <source>
        <dbReference type="ARBA" id="ARBA00023054"/>
    </source>
</evidence>
<evidence type="ECO:0000256" key="3">
    <source>
        <dbReference type="ARBA" id="ARBA00022448"/>
    </source>
</evidence>
<dbReference type="GO" id="GO:0005789">
    <property type="term" value="C:endoplasmic reticulum membrane"/>
    <property type="evidence" value="ECO:0007669"/>
    <property type="project" value="UniProtKB-SubCell"/>
</dbReference>
<dbReference type="PANTHER" id="PTHR23158:SF54">
    <property type="entry name" value="TRANSPORT AND GOLGI ORGANIZATION PROTEIN 1 HOMOLOG"/>
    <property type="match status" value="1"/>
</dbReference>
<feature type="compositionally biased region" description="Acidic residues" evidence="19">
    <location>
        <begin position="316"/>
        <end position="334"/>
    </location>
</feature>
<dbReference type="AlphaFoldDB" id="A0AAD7WCD3"/>
<evidence type="ECO:0000256" key="4">
    <source>
        <dbReference type="ARBA" id="ARBA00022481"/>
    </source>
</evidence>
<keyword evidence="5" id="KW-0268">Exocytosis</keyword>